<keyword evidence="2" id="KW-0378">Hydrolase</keyword>
<keyword evidence="3" id="KW-1133">Transmembrane helix</keyword>
<sequence length="302" mass="34139">MLHAITFLACDWTPLVFLFWLSQDVLGVDCHHRNNCSVDYKGNCITILPSHHIFLADDNKFILVLPLSSSFLWSDQELKLCILARIFCSHSWLVMCLVFASLFCIIVYSTIVYLPSYMIVCLPVALVSSYFLFFCSVFSKRLLRFALVDTDSSAFFICGCCNELSFFVILCYIFGARIDSDFQLISSQADSQADRHPKRLQLSLMATIRMIDIAVNLTDGMFKEIYNGKKYHVVDIVAVLSRAWSAGVDRIIVTGGFLEESKEALAIAETDARLFCMVDVHLTRCKVTVDTLLNAILKLLNV</sequence>
<dbReference type="RefSeq" id="XP_071904521.1">
    <property type="nucleotide sequence ID" value="XM_072048420.1"/>
</dbReference>
<dbReference type="InterPro" id="IPR032466">
    <property type="entry name" value="Metal_Hydrolase"/>
</dbReference>
<keyword evidence="3" id="KW-0812">Transmembrane</keyword>
<organism evidence="5 6">
    <name type="scientific">Coffea arabica</name>
    <name type="common">Arabian coffee</name>
    <dbReference type="NCBI Taxonomy" id="13443"/>
    <lineage>
        <taxon>Eukaryota</taxon>
        <taxon>Viridiplantae</taxon>
        <taxon>Streptophyta</taxon>
        <taxon>Embryophyta</taxon>
        <taxon>Tracheophyta</taxon>
        <taxon>Spermatophyta</taxon>
        <taxon>Magnoliopsida</taxon>
        <taxon>eudicotyledons</taxon>
        <taxon>Gunneridae</taxon>
        <taxon>Pentapetalae</taxon>
        <taxon>asterids</taxon>
        <taxon>lamiids</taxon>
        <taxon>Gentianales</taxon>
        <taxon>Rubiaceae</taxon>
        <taxon>Ixoroideae</taxon>
        <taxon>Gardenieae complex</taxon>
        <taxon>Bertiereae - Coffeeae clade</taxon>
        <taxon>Coffeeae</taxon>
        <taxon>Coffea</taxon>
    </lineage>
</organism>
<evidence type="ECO:0000256" key="3">
    <source>
        <dbReference type="SAM" id="Phobius"/>
    </source>
</evidence>
<dbReference type="PANTHER" id="PTHR10060:SF15">
    <property type="entry name" value="DEOXYRIBONUCLEASE TATDN1"/>
    <property type="match status" value="1"/>
</dbReference>
<feature type="transmembrane region" description="Helical" evidence="3">
    <location>
        <begin position="117"/>
        <end position="138"/>
    </location>
</feature>
<reference evidence="6" key="1">
    <citation type="submission" date="2025-08" db="UniProtKB">
        <authorList>
            <consortium name="RefSeq"/>
        </authorList>
    </citation>
    <scope>IDENTIFICATION</scope>
    <source>
        <tissue evidence="6">Leaves</tissue>
    </source>
</reference>
<comment type="similarity">
    <text evidence="1">Belongs to the metallo-dependent hydrolases superfamily. TatD-type hydrolase family.</text>
</comment>
<evidence type="ECO:0000313" key="6">
    <source>
        <dbReference type="RefSeq" id="XP_071904521.1"/>
    </source>
</evidence>
<evidence type="ECO:0000256" key="2">
    <source>
        <dbReference type="ARBA" id="ARBA00022801"/>
    </source>
</evidence>
<evidence type="ECO:0000313" key="5">
    <source>
        <dbReference type="Proteomes" id="UP001652660"/>
    </source>
</evidence>
<evidence type="ECO:0000256" key="4">
    <source>
        <dbReference type="SAM" id="SignalP"/>
    </source>
</evidence>
<dbReference type="InterPro" id="IPR050891">
    <property type="entry name" value="TatD-type_Hydrolase"/>
</dbReference>
<feature type="transmembrane region" description="Helical" evidence="3">
    <location>
        <begin position="154"/>
        <end position="175"/>
    </location>
</feature>
<keyword evidence="3" id="KW-0472">Membrane</keyword>
<keyword evidence="5" id="KW-1185">Reference proteome</keyword>
<keyword evidence="4" id="KW-0732">Signal</keyword>
<evidence type="ECO:0000256" key="1">
    <source>
        <dbReference type="ARBA" id="ARBA00009275"/>
    </source>
</evidence>
<accession>A0ABM4UB69</accession>
<dbReference type="SUPFAM" id="SSF51556">
    <property type="entry name" value="Metallo-dependent hydrolases"/>
    <property type="match status" value="1"/>
</dbReference>
<dbReference type="Proteomes" id="UP001652660">
    <property type="component" value="Chromosome 5e"/>
</dbReference>
<proteinExistence type="inferred from homology"/>
<dbReference type="Gene3D" id="3.20.20.140">
    <property type="entry name" value="Metal-dependent hydrolases"/>
    <property type="match status" value="1"/>
</dbReference>
<dbReference type="GeneID" id="113687756"/>
<feature type="transmembrane region" description="Helical" evidence="3">
    <location>
        <begin position="92"/>
        <end position="111"/>
    </location>
</feature>
<gene>
    <name evidence="6" type="primary">LOC113687756</name>
</gene>
<dbReference type="PANTHER" id="PTHR10060">
    <property type="entry name" value="TATD FAMILY DEOXYRIBONUCLEASE"/>
    <property type="match status" value="1"/>
</dbReference>
<feature type="signal peptide" evidence="4">
    <location>
        <begin position="1"/>
        <end position="27"/>
    </location>
</feature>
<feature type="chain" id="PRO_5046607709" evidence="4">
    <location>
        <begin position="28"/>
        <end position="302"/>
    </location>
</feature>
<protein>
    <submittedName>
        <fullName evidence="6">Uncharacterized protein isoform X5</fullName>
    </submittedName>
</protein>
<name>A0ABM4UB69_COFAR</name>